<reference evidence="2" key="1">
    <citation type="submission" date="2022-09" db="EMBL/GenBank/DDBJ databases">
        <title>Diverse halophilic archaea isolated from saline environments.</title>
        <authorList>
            <person name="Cui H.-L."/>
        </authorList>
    </citation>
    <scope>NUCLEOTIDE SEQUENCE</scope>
    <source>
        <strain evidence="2">ZS-35-S2</strain>
    </source>
</reference>
<accession>A0A9E7U9K9</accession>
<dbReference type="PROSITE" id="PS51257">
    <property type="entry name" value="PROKAR_LIPOPROTEIN"/>
    <property type="match status" value="1"/>
</dbReference>
<protein>
    <submittedName>
        <fullName evidence="2">Uncharacterized protein</fullName>
    </submittedName>
</protein>
<dbReference type="EMBL" id="CP104003">
    <property type="protein sequence ID" value="UWM56056.1"/>
    <property type="molecule type" value="Genomic_DNA"/>
</dbReference>
<gene>
    <name evidence="2" type="ORF">N0B31_07125</name>
</gene>
<keyword evidence="3" id="KW-1185">Reference proteome</keyword>
<dbReference type="GeneID" id="74942181"/>
<name>A0A9E7U9K9_9EURY</name>
<dbReference type="Proteomes" id="UP001057580">
    <property type="component" value="Chromosome"/>
</dbReference>
<organism evidence="2 3">
    <name type="scientific">Salinirubellus salinus</name>
    <dbReference type="NCBI Taxonomy" id="1364945"/>
    <lineage>
        <taxon>Archaea</taxon>
        <taxon>Methanobacteriati</taxon>
        <taxon>Methanobacteriota</taxon>
        <taxon>Stenosarchaea group</taxon>
        <taxon>Halobacteria</taxon>
        <taxon>Halobacteriales</taxon>
        <taxon>Natronomonadaceae</taxon>
        <taxon>Salinirubellus</taxon>
    </lineage>
</organism>
<dbReference type="RefSeq" id="WP_260595176.1">
    <property type="nucleotide sequence ID" value="NZ_CP104003.1"/>
</dbReference>
<dbReference type="KEGG" id="ssai:N0B31_07125"/>
<evidence type="ECO:0000256" key="1">
    <source>
        <dbReference type="SAM" id="MobiDB-lite"/>
    </source>
</evidence>
<evidence type="ECO:0000313" key="2">
    <source>
        <dbReference type="EMBL" id="UWM56056.1"/>
    </source>
</evidence>
<feature type="compositionally biased region" description="Acidic residues" evidence="1">
    <location>
        <begin position="48"/>
        <end position="65"/>
    </location>
</feature>
<proteinExistence type="predicted"/>
<dbReference type="AlphaFoldDB" id="A0A9E7U9K9"/>
<feature type="region of interest" description="Disordered" evidence="1">
    <location>
        <begin position="22"/>
        <end position="66"/>
    </location>
</feature>
<sequence>MDRRALLASLVAGGSLLAGCSTRFGTGTEDPETPTVTPAPVGTKTPTEDPDGDDGDERDDGDDDGWSLASVVDLQTLSRTYALAPAGYHSDDDARVRLGFTSTATADSPSTVAGSLTNTADWSNTFRLRETPPFGQTNRTGGIRDYERDLTYRSNLVFVPTETGEVADTVPEVELADDGTWRLAEPISDTWGPETLRLNPDETVEAEWYLVGRPEGVDEGRPTGTYEFRTGDTNLAVTVWDTDQPGPAPPRDTLDIAMPSLPRSEETDWYFQATPETPAYLEPSTQRLSLPGAVDLTLTNHTHGNLSGNSWNLYKRVDGEWFYLEPWAHTAVLRMIPPGGEREYHLRAFHGDPVSCDAISVGNLGGGTYAFESMYSTDEDAPVDIGHFAALLEVDAPPVEIRPTPDADLSVERDGATVHVDWPRRPEVERATLTVERRDDTPPKRILPEQVLRARNRGLRNTLAFFEDGVDRVVLRTDRNTVSRAAGAEGYTPASQLFTLFGETETRGFVATATFDQ</sequence>
<evidence type="ECO:0000313" key="3">
    <source>
        <dbReference type="Proteomes" id="UP001057580"/>
    </source>
</evidence>